<dbReference type="EMBL" id="CAJOBP010000752">
    <property type="protein sequence ID" value="CAF4216629.1"/>
    <property type="molecule type" value="Genomic_DNA"/>
</dbReference>
<dbReference type="EMBL" id="CAJNYD010000223">
    <property type="protein sequence ID" value="CAF3231547.1"/>
    <property type="molecule type" value="Genomic_DNA"/>
</dbReference>
<dbReference type="Proteomes" id="UP000663833">
    <property type="component" value="Unassembled WGS sequence"/>
</dbReference>
<accession>A0A820YXX4</accession>
<feature type="region of interest" description="Disordered" evidence="1">
    <location>
        <begin position="1"/>
        <end position="23"/>
    </location>
</feature>
<dbReference type="Proteomes" id="UP000663848">
    <property type="component" value="Unassembled WGS sequence"/>
</dbReference>
<evidence type="ECO:0000256" key="1">
    <source>
        <dbReference type="SAM" id="MobiDB-lite"/>
    </source>
</evidence>
<name>A0A820YXX4_9BILA</name>
<evidence type="ECO:0000313" key="8">
    <source>
        <dbReference type="Proteomes" id="UP000663848"/>
    </source>
</evidence>
<keyword evidence="9" id="KW-1185">Reference proteome</keyword>
<evidence type="ECO:0000313" key="7">
    <source>
        <dbReference type="EMBL" id="CAF4555471.1"/>
    </source>
</evidence>
<dbReference type="Proteomes" id="UP000663872">
    <property type="component" value="Unassembled WGS sequence"/>
</dbReference>
<evidence type="ECO:0000313" key="4">
    <source>
        <dbReference type="EMBL" id="CAF3426623.1"/>
    </source>
</evidence>
<dbReference type="GO" id="GO:0016887">
    <property type="term" value="F:ATP hydrolysis activity"/>
    <property type="evidence" value="ECO:0007669"/>
    <property type="project" value="InterPro"/>
</dbReference>
<reference evidence="7" key="1">
    <citation type="submission" date="2021-02" db="EMBL/GenBank/DDBJ databases">
        <authorList>
            <person name="Nowell W R."/>
        </authorList>
    </citation>
    <scope>NUCLEOTIDE SEQUENCE</scope>
</reference>
<dbReference type="EMBL" id="CAJOBR010000869">
    <property type="protein sequence ID" value="CAF4555471.1"/>
    <property type="molecule type" value="Genomic_DNA"/>
</dbReference>
<dbReference type="EMBL" id="CAJNXB010002569">
    <property type="protein sequence ID" value="CAF3261222.1"/>
    <property type="molecule type" value="Genomic_DNA"/>
</dbReference>
<dbReference type="PANTHER" id="PTHR22605">
    <property type="entry name" value="RZ-TYPE DOMAIN-CONTAINING PROTEIN"/>
    <property type="match status" value="1"/>
</dbReference>
<evidence type="ECO:0000313" key="9">
    <source>
        <dbReference type="Proteomes" id="UP000663873"/>
    </source>
</evidence>
<proteinExistence type="predicted"/>
<protein>
    <submittedName>
        <fullName evidence="7">Uncharacterized protein</fullName>
    </submittedName>
</protein>
<evidence type="ECO:0000313" key="3">
    <source>
        <dbReference type="EMBL" id="CAF3261222.1"/>
    </source>
</evidence>
<comment type="caution">
    <text evidence="7">The sequence shown here is derived from an EMBL/GenBank/DDBJ whole genome shotgun (WGS) entry which is preliminary data.</text>
</comment>
<dbReference type="Proteomes" id="UP000663851">
    <property type="component" value="Unassembled WGS sequence"/>
</dbReference>
<dbReference type="EMBL" id="CAJNYT010001714">
    <property type="protein sequence ID" value="CAF3426623.1"/>
    <property type="molecule type" value="Genomic_DNA"/>
</dbReference>
<evidence type="ECO:0000313" key="5">
    <source>
        <dbReference type="EMBL" id="CAF4175425.1"/>
    </source>
</evidence>
<evidence type="ECO:0000313" key="6">
    <source>
        <dbReference type="EMBL" id="CAF4216629.1"/>
    </source>
</evidence>
<evidence type="ECO:0000313" key="2">
    <source>
        <dbReference type="EMBL" id="CAF3231547.1"/>
    </source>
</evidence>
<dbReference type="OrthoDB" id="2400221at2759"/>
<organism evidence="7 8">
    <name type="scientific">Rotaria socialis</name>
    <dbReference type="NCBI Taxonomy" id="392032"/>
    <lineage>
        <taxon>Eukaryota</taxon>
        <taxon>Metazoa</taxon>
        <taxon>Spiralia</taxon>
        <taxon>Gnathifera</taxon>
        <taxon>Rotifera</taxon>
        <taxon>Eurotatoria</taxon>
        <taxon>Bdelloidea</taxon>
        <taxon>Philodinida</taxon>
        <taxon>Philodinidae</taxon>
        <taxon>Rotaria</taxon>
    </lineage>
</organism>
<gene>
    <name evidence="4" type="ORF">GRG538_LOCUS12265</name>
    <name evidence="5" type="ORF">HFQ381_LOCUS5876</name>
    <name evidence="2" type="ORF">LUA448_LOCUS3769</name>
    <name evidence="7" type="ORF">QYT958_LOCUS8615</name>
    <name evidence="3" type="ORF">TIS948_LOCUS15790</name>
    <name evidence="6" type="ORF">UJA718_LOCUS7474</name>
</gene>
<dbReference type="PANTHER" id="PTHR22605:SF1">
    <property type="entry name" value="RZ-TYPE DOMAIN-CONTAINING PROTEIN"/>
    <property type="match status" value="1"/>
</dbReference>
<dbReference type="Proteomes" id="UP000663873">
    <property type="component" value="Unassembled WGS sequence"/>
</dbReference>
<sequence>MISSTLNDTADDTGGNKDSDTKLVVPTNTINDLTTIQSMTPTNSTTVQSGEQLEQNKYLESNRKLLNDKTNDTMNVTEKIIADSSAVMHSSSNAESREGFTLKYNENGNEKDDFLIKHNNELNITENQELNERTSLPVDESSGTISKEITMSGDSLYFDKSKDAIEKKACNTKIFSDKVVDGTNTSEFLNNPIEKPTDLSESSSSANINTCTQNSTKFSLNSKKSRLHIYVMRDIEPKEVFNMEVVFSKSSTFPMVSTPINAYTRKPGPFIYSIQLDLTQAPDGCWFCPNESSCNRCDSFYIRIKQTSLKVTKWHYDDQQKHSTNILAETSHLFILDSHFNKSYGTHAPGSQIPILRQLSLYTSHILNKHLYGTFDTLAKQVEDFLKRSNCSIDNQQVNDFLEMCCQYLLPTLLHASSRDRVVITIIVRMIGLLKIERHTLDENSELLKLFANNTLSCVSKYLNDLIDSLKPSECDQFENGLALLLCVQLATRISIEPHSKRDHSFGIELLQSISNEVQRRKIIDKTVSYIKLLRWIMKLETKTWGSLLMLVRLDYYSFTNLNQCTSFKEYFEILMKIVPVLAQKETFEHNLEQNFQHKMQRNVFPITFESIIYLDTFLKEKLSGNDEFMEKSLKTIHLAIESNHLLSTQIEKFMGSVRIDDRNFDVICSILQRIPSSTILYSIDRKQIILESLKSSYCQKTDAFYMKWFNSFLVPHQEQHLLTTESDFNYCLTIWLSSCIRSYDQLVRLLSGIDQIIDDFHQHPYLICFLNHVNDLCFQEDTRTFQLLVDVLGNIRTTSFLDEFKKRFIHLIIMPAKQDLKRMEKVNNPLLKLVEIYEKPNRQQKLNEIVCGLIKLTCDQIDITDDVIKQNTFIQPNSQSLVYKVLFKGCFKETKIYQKTTDWMLCQWILWGEKKEFKIQDIYEYKDHTKEQREVFNRIWKFISNMSQKNFDFDMLINEQEKQIEDFTRNINDILTCLKMYCHNGSDINYYIDLLDQIQKSIQAQIIRNVSLSEDLQKLLPLAQKLNPYSKSKTWKIFLQDYSKLAKSTTGNLDQEITTDCNVDVPHQIHCLDELERIKALFDIFDVELKRISAQWDHLPISQIIALFPELQFIDDDFLTLKSLFNDSAIPSLEKILNYWKHHQRINEMCQSIIKLLKYLNLTNDNDGSSITERMLKLNEETPGEICCKTYNEYCTSYFKKYSNETLDFIEKFNASTELLEFIRPLTSIDIESLLESINDSDETLIDAPTIINLTKIKSFFEHINQEVETIRKQISTSVPHDIIIKCLENLLNKTEFKNIVSYIDSGLNSLTSIQRLYMELTNKGLSKRQRILEIMQTSQLAFLEQRENIYGNIEHQFNVKITIKEQTLSTINHKSTVTKENIKERSITYVDLHELRDRARLIEYSTNKVKEDSEDQLDKLRSFIEMVDLIETILKDLTSLNLTGHPSILEYLEPKRLFRCDAGHFDELKVMSSQLNQILTDWNNYLCEKYKDYVCLTYFSHQQIWWVEDYLYEDESESTKYFGYHFMKFIDIDIPSIQTNLLQKKAVKPEERLQNIARILNDVQIATPIGFSNESNMNKTIYLVSTTDESILRSILSIFELNKMQPKMNHLFYCTPTTSWIEIRAFVYRCFYSKKSLHQLIRPDLLSLSIQDQFTHLIRDLIKSDPERSFHLGIVTTASTDQLQLINGLKVLKIDQTVADHELLDEEKMKNEIEKLIGENCQMVTSDIVGLGKSTYIRDKIQELKKEYIKITINGNFDADTITERLTKITAKLSSSQAAIHLDIGIMDNVQQFNEFLYCLLMFRAFRSGRMAVTIPADIPIFIEFDSSYSSSRITSKAVVLRYLPKHHIDHIDWNQLKIENRWSTLFVVQYLKAIQDQTISSQNIQRDTNQLKDLTVEQCITHLKNQFDTGKNNELATWTQLNIYTSIYDTIFSGFSLCGHFMVFIFNDKDEQKSQLRIQIFDDEQEQIQKAQLRIHILQTLLDSSSQFTSLSVRNVRNKQRSLDITDTSLSDAIVRWDKTDPFTVVFSDTYDPLFIYKAINDIPESLRIEFQRCNRIERRATQGTHTRQDLFRLRRSRLSGLDRQQHNTQTQELLPDYSKLKHEELFLKLASLSKKYYRRPICRKCFKQYESTVKHCQSCPAKDQLYWAHELKTNQMESLIKDIGNNLGTHYVLTPDNYIKMLLIYLRIQSNIPVLIMGETGIDLYITAMS</sequence>
<dbReference type="EMBL" id="CAJOBO010000253">
    <property type="protein sequence ID" value="CAF4175425.1"/>
    <property type="molecule type" value="Genomic_DNA"/>
</dbReference>
<dbReference type="Proteomes" id="UP000663825">
    <property type="component" value="Unassembled WGS sequence"/>
</dbReference>
<dbReference type="InterPro" id="IPR031248">
    <property type="entry name" value="RNF213"/>
</dbReference>
<dbReference type="GO" id="GO:0004842">
    <property type="term" value="F:ubiquitin-protein transferase activity"/>
    <property type="evidence" value="ECO:0007669"/>
    <property type="project" value="InterPro"/>
</dbReference>